<feature type="compositionally biased region" description="Low complexity" evidence="1">
    <location>
        <begin position="119"/>
        <end position="133"/>
    </location>
</feature>
<dbReference type="OrthoDB" id="120822at2759"/>
<keyword evidence="3" id="KW-1185">Reference proteome</keyword>
<evidence type="ECO:0000256" key="1">
    <source>
        <dbReference type="SAM" id="MobiDB-lite"/>
    </source>
</evidence>
<name>A0A225WN49_9STRA</name>
<accession>A0A225WN49</accession>
<sequence length="160" mass="17507">MNAGRGMWECISKRYEGRENATTKFYTQRTLRQKLENATCRGGADVETHLSYLLALRERLAALDADLGDDWMVDIMLKMLVLLGGSQLTTPMEARAMILTLEKNSALECSQKRPTEGGISSRGEQASASSSSSGIGGKKRSQPDSTTDQLQQVSKNAEDS</sequence>
<feature type="region of interest" description="Disordered" evidence="1">
    <location>
        <begin position="109"/>
        <end position="160"/>
    </location>
</feature>
<reference evidence="3" key="1">
    <citation type="submission" date="2017-03" db="EMBL/GenBank/DDBJ databases">
        <title>Phytopthora megakarya and P. palmivora, two closely related causual agents of cacao black pod achieved similar genome size and gene model numbers by different mechanisms.</title>
        <authorList>
            <person name="Ali S."/>
            <person name="Shao J."/>
            <person name="Larry D.J."/>
            <person name="Kronmiller B."/>
            <person name="Shen D."/>
            <person name="Strem M.D."/>
            <person name="Melnick R.L."/>
            <person name="Guiltinan M.J."/>
            <person name="Tyler B.M."/>
            <person name="Meinhardt L.W."/>
            <person name="Bailey B.A."/>
        </authorList>
    </citation>
    <scope>NUCLEOTIDE SEQUENCE [LARGE SCALE GENOMIC DNA]</scope>
    <source>
        <strain evidence="3">zdho120</strain>
    </source>
</reference>
<evidence type="ECO:0000313" key="2">
    <source>
        <dbReference type="EMBL" id="OWZ18569.1"/>
    </source>
</evidence>
<feature type="compositionally biased region" description="Polar residues" evidence="1">
    <location>
        <begin position="143"/>
        <end position="160"/>
    </location>
</feature>
<gene>
    <name evidence="2" type="ORF">PHMEG_0007313</name>
</gene>
<dbReference type="Pfam" id="PF14223">
    <property type="entry name" value="Retrotran_gag_2"/>
    <property type="match status" value="1"/>
</dbReference>
<dbReference type="AlphaFoldDB" id="A0A225WN49"/>
<protein>
    <submittedName>
        <fullName evidence="2">Uncharacterized protein</fullName>
    </submittedName>
</protein>
<dbReference type="EMBL" id="NBNE01000569">
    <property type="protein sequence ID" value="OWZ18569.1"/>
    <property type="molecule type" value="Genomic_DNA"/>
</dbReference>
<dbReference type="Proteomes" id="UP000198211">
    <property type="component" value="Unassembled WGS sequence"/>
</dbReference>
<organism evidence="2 3">
    <name type="scientific">Phytophthora megakarya</name>
    <dbReference type="NCBI Taxonomy" id="4795"/>
    <lineage>
        <taxon>Eukaryota</taxon>
        <taxon>Sar</taxon>
        <taxon>Stramenopiles</taxon>
        <taxon>Oomycota</taxon>
        <taxon>Peronosporomycetes</taxon>
        <taxon>Peronosporales</taxon>
        <taxon>Peronosporaceae</taxon>
        <taxon>Phytophthora</taxon>
    </lineage>
</organism>
<evidence type="ECO:0000313" key="3">
    <source>
        <dbReference type="Proteomes" id="UP000198211"/>
    </source>
</evidence>
<proteinExistence type="predicted"/>
<comment type="caution">
    <text evidence="2">The sequence shown here is derived from an EMBL/GenBank/DDBJ whole genome shotgun (WGS) entry which is preliminary data.</text>
</comment>